<comment type="caution">
    <text evidence="2">The sequence shown here is derived from an EMBL/GenBank/DDBJ whole genome shotgun (WGS) entry which is preliminary data.</text>
</comment>
<evidence type="ECO:0000313" key="2">
    <source>
        <dbReference type="EMBL" id="CAB1458347.1"/>
    </source>
</evidence>
<accession>A0A9N7VSA0</accession>
<keyword evidence="3" id="KW-1185">Reference proteome</keyword>
<dbReference type="AlphaFoldDB" id="A0A9N7VSA0"/>
<gene>
    <name evidence="2" type="ORF">PLEPLA_LOCUS46177</name>
</gene>
<protein>
    <submittedName>
        <fullName evidence="2">Uncharacterized protein</fullName>
    </submittedName>
</protein>
<feature type="region of interest" description="Disordered" evidence="1">
    <location>
        <begin position="1"/>
        <end position="124"/>
    </location>
</feature>
<organism evidence="2 3">
    <name type="scientific">Pleuronectes platessa</name>
    <name type="common">European plaice</name>
    <dbReference type="NCBI Taxonomy" id="8262"/>
    <lineage>
        <taxon>Eukaryota</taxon>
        <taxon>Metazoa</taxon>
        <taxon>Chordata</taxon>
        <taxon>Craniata</taxon>
        <taxon>Vertebrata</taxon>
        <taxon>Euteleostomi</taxon>
        <taxon>Actinopterygii</taxon>
        <taxon>Neopterygii</taxon>
        <taxon>Teleostei</taxon>
        <taxon>Neoteleostei</taxon>
        <taxon>Acanthomorphata</taxon>
        <taxon>Carangaria</taxon>
        <taxon>Pleuronectiformes</taxon>
        <taxon>Pleuronectoidei</taxon>
        <taxon>Pleuronectidae</taxon>
        <taxon>Pleuronectes</taxon>
    </lineage>
</organism>
<proteinExistence type="predicted"/>
<evidence type="ECO:0000256" key="1">
    <source>
        <dbReference type="SAM" id="MobiDB-lite"/>
    </source>
</evidence>
<dbReference type="EMBL" id="CADEAL010004384">
    <property type="protein sequence ID" value="CAB1458347.1"/>
    <property type="molecule type" value="Genomic_DNA"/>
</dbReference>
<evidence type="ECO:0000313" key="3">
    <source>
        <dbReference type="Proteomes" id="UP001153269"/>
    </source>
</evidence>
<reference evidence="2" key="1">
    <citation type="submission" date="2020-03" db="EMBL/GenBank/DDBJ databases">
        <authorList>
            <person name="Weist P."/>
        </authorList>
    </citation>
    <scope>NUCLEOTIDE SEQUENCE</scope>
</reference>
<sequence length="171" mass="18151">MASMHQEEPRRSPGGTQVAQHQGPLHQEEPIAHCTRRNPGAPAPGGTLGPLHQEEPRGPCTRRNPGSTAPGGTQGPLHQEEPRAPAPGGTLGPLHQEEPRGPCTRRNPGAPAPASDSRSEDFILVPNSSQRTVGWDMKCEPALLSEENEAPVVDLLVLVFSGGWSCGLRSH</sequence>
<dbReference type="Proteomes" id="UP001153269">
    <property type="component" value="Unassembled WGS sequence"/>
</dbReference>
<name>A0A9N7VSA0_PLEPL</name>
<feature type="compositionally biased region" description="Basic and acidic residues" evidence="1">
    <location>
        <begin position="1"/>
        <end position="11"/>
    </location>
</feature>